<name>A0A917RMV8_9ACTN</name>
<reference evidence="1" key="2">
    <citation type="submission" date="2020-09" db="EMBL/GenBank/DDBJ databases">
        <authorList>
            <person name="Sun Q."/>
            <person name="Ohkuma M."/>
        </authorList>
    </citation>
    <scope>NUCLEOTIDE SEQUENCE</scope>
    <source>
        <strain evidence="1">JCM 13064</strain>
    </source>
</reference>
<protein>
    <submittedName>
        <fullName evidence="1">Uncharacterized protein</fullName>
    </submittedName>
</protein>
<dbReference type="Proteomes" id="UP000645217">
    <property type="component" value="Unassembled WGS sequence"/>
</dbReference>
<organism evidence="1 2">
    <name type="scientific">Sphaerisporangium melleum</name>
    <dbReference type="NCBI Taxonomy" id="321316"/>
    <lineage>
        <taxon>Bacteria</taxon>
        <taxon>Bacillati</taxon>
        <taxon>Actinomycetota</taxon>
        <taxon>Actinomycetes</taxon>
        <taxon>Streptosporangiales</taxon>
        <taxon>Streptosporangiaceae</taxon>
        <taxon>Sphaerisporangium</taxon>
    </lineage>
</organism>
<proteinExistence type="predicted"/>
<gene>
    <name evidence="1" type="ORF">GCM10007964_65330</name>
</gene>
<evidence type="ECO:0000313" key="2">
    <source>
        <dbReference type="Proteomes" id="UP000645217"/>
    </source>
</evidence>
<accession>A0A917RMV8</accession>
<dbReference type="AlphaFoldDB" id="A0A917RMV8"/>
<evidence type="ECO:0000313" key="1">
    <source>
        <dbReference type="EMBL" id="GGL14263.1"/>
    </source>
</evidence>
<reference evidence="1" key="1">
    <citation type="journal article" date="2014" name="Int. J. Syst. Evol. Microbiol.">
        <title>Complete genome sequence of Corynebacterium casei LMG S-19264T (=DSM 44701T), isolated from a smear-ripened cheese.</title>
        <authorList>
            <consortium name="US DOE Joint Genome Institute (JGI-PGF)"/>
            <person name="Walter F."/>
            <person name="Albersmeier A."/>
            <person name="Kalinowski J."/>
            <person name="Ruckert C."/>
        </authorList>
    </citation>
    <scope>NUCLEOTIDE SEQUENCE</scope>
    <source>
        <strain evidence="1">JCM 13064</strain>
    </source>
</reference>
<dbReference type="EMBL" id="BMNT01000048">
    <property type="protein sequence ID" value="GGL14263.1"/>
    <property type="molecule type" value="Genomic_DNA"/>
</dbReference>
<keyword evidence="2" id="KW-1185">Reference proteome</keyword>
<comment type="caution">
    <text evidence="1">The sequence shown here is derived from an EMBL/GenBank/DDBJ whole genome shotgun (WGS) entry which is preliminary data.</text>
</comment>
<sequence>MPPTGWGKSSYRRRQLLTAARPTPAMRAMSAEVTVASSPLIAGLPVLPPARQMPDFLRWKQP</sequence>